<organism evidence="2">
    <name type="scientific">Clastoptera arizonana</name>
    <name type="common">Arizona spittle bug</name>
    <dbReference type="NCBI Taxonomy" id="38151"/>
    <lineage>
        <taxon>Eukaryota</taxon>
        <taxon>Metazoa</taxon>
        <taxon>Ecdysozoa</taxon>
        <taxon>Arthropoda</taxon>
        <taxon>Hexapoda</taxon>
        <taxon>Insecta</taxon>
        <taxon>Pterygota</taxon>
        <taxon>Neoptera</taxon>
        <taxon>Paraneoptera</taxon>
        <taxon>Hemiptera</taxon>
        <taxon>Auchenorrhyncha</taxon>
        <taxon>Cercopoidea</taxon>
        <taxon>Clastopteridae</taxon>
        <taxon>Clastoptera</taxon>
    </lineage>
</organism>
<sequence>GQFNGQNVPSQGQFNGQNVPSQGQFNGQNVPSQGQFNGQNLNVPQLNKFSTSFQPFVTPNSQVIDKQTSTQPQKETTTQVLDTVTTKSENGAETHQGGFSNSATSSTPENAPVTPEVDFQPPEEPTTQHPDLPDDEYNVFINRFNPYEDTVTTTAGPESIEYYTFIDRFNPYEDKPEGIPNDNEFKPKEGNVIKIPPFQVEPPFQDSEESESNHIELHFQDPRSKFFIPDSGDAGPEDIPIVVTIPLHSAEDTPRMWFKSDKSEDPCGRCHPSFVVNKKNCMPCVIIR</sequence>
<proteinExistence type="predicted"/>
<dbReference type="EMBL" id="GEDC01013443">
    <property type="protein sequence ID" value="JAS23855.1"/>
    <property type="molecule type" value="Transcribed_RNA"/>
</dbReference>
<feature type="non-terminal residue" evidence="2">
    <location>
        <position position="1"/>
    </location>
</feature>
<dbReference type="AlphaFoldDB" id="A0A1B6DE35"/>
<protein>
    <submittedName>
        <fullName evidence="2">Uncharacterized protein</fullName>
    </submittedName>
</protein>
<feature type="compositionally biased region" description="Polar residues" evidence="1">
    <location>
        <begin position="1"/>
        <end position="75"/>
    </location>
</feature>
<accession>A0A1B6DE35</accession>
<feature type="region of interest" description="Disordered" evidence="1">
    <location>
        <begin position="1"/>
        <end position="135"/>
    </location>
</feature>
<reference evidence="2" key="1">
    <citation type="submission" date="2015-12" db="EMBL/GenBank/DDBJ databases">
        <title>De novo transcriptome assembly of four potential Pierce s Disease insect vectors from Arizona vineyards.</title>
        <authorList>
            <person name="Tassone E.E."/>
        </authorList>
    </citation>
    <scope>NUCLEOTIDE SEQUENCE</scope>
</reference>
<gene>
    <name evidence="2" type="ORF">g.11526</name>
</gene>
<feature type="compositionally biased region" description="Low complexity" evidence="1">
    <location>
        <begin position="76"/>
        <end position="86"/>
    </location>
</feature>
<feature type="compositionally biased region" description="Polar residues" evidence="1">
    <location>
        <begin position="87"/>
        <end position="109"/>
    </location>
</feature>
<evidence type="ECO:0000256" key="1">
    <source>
        <dbReference type="SAM" id="MobiDB-lite"/>
    </source>
</evidence>
<evidence type="ECO:0000313" key="2">
    <source>
        <dbReference type="EMBL" id="JAS23855.1"/>
    </source>
</evidence>
<name>A0A1B6DE35_9HEMI</name>